<protein>
    <recommendedName>
        <fullName evidence="4">BTB domain-containing protein</fullName>
    </recommendedName>
</protein>
<accession>A0ABR3QAJ7</accession>
<sequence>MPKSPRKKAAARRAPAKKRKPTPPPPVIVDDETWTTGDFSLISSDDVRFRVDSMLLFAASRVFRDSSETSSGDKLVHLTDPDFETATVVRAVLDLVLKYQYQPLKGDKQGTVLDVPPLVVRVACFLHKYDCGLELLRLEDCVFERFRHYPHYAGFTRDWFIVGALANNVAACTAAINSTAVNIVPHPNHSKPGGNCHYDDAPLIPGNMSKAVKATVPRHYLAALALGWDSSGPGRSRAVWAAQFKLNLKP</sequence>
<dbReference type="EMBL" id="JBBXJM010000002">
    <property type="protein sequence ID" value="KAL1411749.1"/>
    <property type="molecule type" value="Genomic_DNA"/>
</dbReference>
<evidence type="ECO:0008006" key="4">
    <source>
        <dbReference type="Google" id="ProtNLM"/>
    </source>
</evidence>
<feature type="compositionally biased region" description="Basic residues" evidence="1">
    <location>
        <begin position="1"/>
        <end position="21"/>
    </location>
</feature>
<dbReference type="RefSeq" id="XP_069211693.1">
    <property type="nucleotide sequence ID" value="XM_069351307.1"/>
</dbReference>
<evidence type="ECO:0000256" key="1">
    <source>
        <dbReference type="SAM" id="MobiDB-lite"/>
    </source>
</evidence>
<evidence type="ECO:0000313" key="2">
    <source>
        <dbReference type="EMBL" id="KAL1411749.1"/>
    </source>
</evidence>
<proteinExistence type="predicted"/>
<gene>
    <name evidence="2" type="ORF">Q8F55_002716</name>
</gene>
<name>A0ABR3QAJ7_9TREE</name>
<comment type="caution">
    <text evidence="2">The sequence shown here is derived from an EMBL/GenBank/DDBJ whole genome shotgun (WGS) entry which is preliminary data.</text>
</comment>
<feature type="region of interest" description="Disordered" evidence="1">
    <location>
        <begin position="1"/>
        <end position="30"/>
    </location>
</feature>
<dbReference type="Proteomes" id="UP001565368">
    <property type="component" value="Unassembled WGS sequence"/>
</dbReference>
<dbReference type="GeneID" id="95983759"/>
<evidence type="ECO:0000313" key="3">
    <source>
        <dbReference type="Proteomes" id="UP001565368"/>
    </source>
</evidence>
<keyword evidence="3" id="KW-1185">Reference proteome</keyword>
<reference evidence="2 3" key="1">
    <citation type="submission" date="2023-08" db="EMBL/GenBank/DDBJ databases">
        <title>Annotated Genome Sequence of Vanrija albida AlHP1.</title>
        <authorList>
            <person name="Herzog R."/>
        </authorList>
    </citation>
    <scope>NUCLEOTIDE SEQUENCE [LARGE SCALE GENOMIC DNA]</scope>
    <source>
        <strain evidence="2 3">AlHP1</strain>
    </source>
</reference>
<organism evidence="2 3">
    <name type="scientific">Vanrija albida</name>
    <dbReference type="NCBI Taxonomy" id="181172"/>
    <lineage>
        <taxon>Eukaryota</taxon>
        <taxon>Fungi</taxon>
        <taxon>Dikarya</taxon>
        <taxon>Basidiomycota</taxon>
        <taxon>Agaricomycotina</taxon>
        <taxon>Tremellomycetes</taxon>
        <taxon>Trichosporonales</taxon>
        <taxon>Trichosporonaceae</taxon>
        <taxon>Vanrija</taxon>
    </lineage>
</organism>